<dbReference type="HOGENOM" id="CLU_126374_0_0_2"/>
<evidence type="ECO:0000313" key="1">
    <source>
        <dbReference type="EMBL" id="ABS56747.1"/>
    </source>
</evidence>
<name>A7IAI6_METB6</name>
<reference evidence="1" key="1">
    <citation type="submission" date="2007-07" db="EMBL/GenBank/DDBJ databases">
        <title>Complete sequence of Candidatus Methanoregula boonei 6A8.</title>
        <authorList>
            <consortium name="US DOE Joint Genome Institute"/>
            <person name="Copeland A."/>
            <person name="Lucas S."/>
            <person name="Lapidus A."/>
            <person name="Barry K."/>
            <person name="Glavina del Rio T."/>
            <person name="Dalin E."/>
            <person name="Tice H."/>
            <person name="Pitluck S."/>
            <person name="Meincke L."/>
            <person name="Brettin T."/>
            <person name="Bruce D."/>
            <person name="Detter J.C."/>
            <person name="Han C."/>
            <person name="Tapia R."/>
            <person name="Gilna P."/>
            <person name="Schmutz J."/>
            <person name="Larimer F."/>
            <person name="Land M."/>
            <person name="Hauser L."/>
            <person name="Kyrpides N."/>
            <person name="Kim E."/>
            <person name="Zinder S."/>
            <person name="Richardson P."/>
        </authorList>
    </citation>
    <scope>NUCLEOTIDE SEQUENCE [LARGE SCALE GENOMIC DNA]</scope>
    <source>
        <strain evidence="1">6A8</strain>
    </source>
</reference>
<dbReference type="OrthoDB" id="78050at2157"/>
<protein>
    <recommendedName>
        <fullName evidence="3">Zn-ribbon containing protein-like protein</fullName>
    </recommendedName>
</protein>
<dbReference type="InterPro" id="IPR018645">
    <property type="entry name" value="OapC-like"/>
</dbReference>
<evidence type="ECO:0008006" key="3">
    <source>
        <dbReference type="Google" id="ProtNLM"/>
    </source>
</evidence>
<dbReference type="STRING" id="456442.Mboo_2233"/>
<dbReference type="AlphaFoldDB" id="A7IAI6"/>
<dbReference type="Pfam" id="PF09845">
    <property type="entry name" value="OapC"/>
    <property type="match status" value="1"/>
</dbReference>
<organism evidence="1 2">
    <name type="scientific">Methanoregula boonei (strain DSM 21154 / JCM 14090 / 6A8)</name>
    <dbReference type="NCBI Taxonomy" id="456442"/>
    <lineage>
        <taxon>Archaea</taxon>
        <taxon>Methanobacteriati</taxon>
        <taxon>Methanobacteriota</taxon>
        <taxon>Stenosarchaea group</taxon>
        <taxon>Methanomicrobia</taxon>
        <taxon>Methanomicrobiales</taxon>
        <taxon>Methanoregulaceae</taxon>
        <taxon>Methanoregula</taxon>
    </lineage>
</organism>
<accession>A7IAI6</accession>
<keyword evidence="2" id="KW-1185">Reference proteome</keyword>
<proteinExistence type="predicted"/>
<dbReference type="RefSeq" id="WP_012107807.1">
    <property type="nucleotide sequence ID" value="NC_009712.1"/>
</dbReference>
<dbReference type="Proteomes" id="UP000002408">
    <property type="component" value="Chromosome"/>
</dbReference>
<dbReference type="eggNOG" id="arCOG04417">
    <property type="taxonomic scope" value="Archaea"/>
</dbReference>
<dbReference type="GeneID" id="5410361"/>
<dbReference type="EMBL" id="CP000780">
    <property type="protein sequence ID" value="ABS56747.1"/>
    <property type="molecule type" value="Genomic_DNA"/>
</dbReference>
<sequence>MPHKCTKCGREYKDGSTEILKGCASCGGKKFLYVKEADIHKDVFEEKTIEEIKDESKEEILEVVEPEIKGKAKKEVEMFDRVETIRIVGPGSYELNIEKMAKSDERIVGVGGEEGSYIIDLMSMAKDAAPKKKKAKKK</sequence>
<evidence type="ECO:0000313" key="2">
    <source>
        <dbReference type="Proteomes" id="UP000002408"/>
    </source>
</evidence>
<dbReference type="KEGG" id="mbn:Mboo_2233"/>
<gene>
    <name evidence="1" type="ordered locus">Mboo_2233</name>
</gene>